<evidence type="ECO:0000259" key="17">
    <source>
        <dbReference type="Pfam" id="PF05201"/>
    </source>
</evidence>
<dbReference type="FunFam" id="3.30.460.30:FF:000001">
    <property type="entry name" value="Glutamyl-tRNA reductase"/>
    <property type="match status" value="1"/>
</dbReference>
<evidence type="ECO:0000256" key="13">
    <source>
        <dbReference type="RuleBase" id="RU000584"/>
    </source>
</evidence>
<evidence type="ECO:0000256" key="4">
    <source>
        <dbReference type="ARBA" id="ARBA00022857"/>
    </source>
</evidence>
<comment type="domain">
    <text evidence="8">Possesses an unusual extended V-shaped dimeric structure with each monomer consisting of three distinct domains arranged along a curved 'spinal' alpha-helix. The N-terminal catalytic domain specifically recognizes the glutamate moiety of the substrate. The second domain is the NADPH-binding domain, and the third C-terminal domain is responsible for dimerization.</text>
</comment>
<dbReference type="RefSeq" id="WP_338004749.1">
    <property type="nucleotide sequence ID" value="NZ_JAOPKA010000011.1"/>
</dbReference>
<evidence type="ECO:0000256" key="3">
    <source>
        <dbReference type="ARBA" id="ARBA00012970"/>
    </source>
</evidence>
<feature type="binding site" evidence="8 10">
    <location>
        <position position="104"/>
    </location>
    <ligand>
        <name>substrate</name>
    </ligand>
</feature>
<dbReference type="InterPro" id="IPR000343">
    <property type="entry name" value="4pyrrol_synth_GluRdtase"/>
</dbReference>
<keyword evidence="4 8" id="KW-0521">NADP</keyword>
<dbReference type="Pfam" id="PF00745">
    <property type="entry name" value="GlutR_dimer"/>
    <property type="match status" value="1"/>
</dbReference>
<dbReference type="Gene3D" id="3.40.50.720">
    <property type="entry name" value="NAD(P)-binding Rossmann-like Domain"/>
    <property type="match status" value="1"/>
</dbReference>
<dbReference type="AlphaFoldDB" id="A0AAP3E2R1"/>
<evidence type="ECO:0000256" key="9">
    <source>
        <dbReference type="PIRSR" id="PIRSR000445-1"/>
    </source>
</evidence>
<feature type="active site" description="Nucleophile" evidence="8 9">
    <location>
        <position position="52"/>
    </location>
</feature>
<evidence type="ECO:0000259" key="15">
    <source>
        <dbReference type="Pfam" id="PF00745"/>
    </source>
</evidence>
<dbReference type="PIRSF" id="PIRSF000445">
    <property type="entry name" value="4pyrrol_synth_GluRdtase"/>
    <property type="match status" value="1"/>
</dbReference>
<evidence type="ECO:0000313" key="19">
    <source>
        <dbReference type="Proteomes" id="UP001321018"/>
    </source>
</evidence>
<evidence type="ECO:0000256" key="2">
    <source>
        <dbReference type="ARBA" id="ARBA00005916"/>
    </source>
</evidence>
<feature type="domain" description="Quinate/shikimate 5-dehydrogenase/glutamyl-tRNA reductase" evidence="16">
    <location>
        <begin position="171"/>
        <end position="299"/>
    </location>
</feature>
<evidence type="ECO:0000256" key="5">
    <source>
        <dbReference type="ARBA" id="ARBA00023002"/>
    </source>
</evidence>
<evidence type="ECO:0000256" key="14">
    <source>
        <dbReference type="SAM" id="MobiDB-lite"/>
    </source>
</evidence>
<dbReference type="GO" id="GO:0050661">
    <property type="term" value="F:NADP binding"/>
    <property type="evidence" value="ECO:0007669"/>
    <property type="project" value="InterPro"/>
</dbReference>
<sequence length="451" mass="47449">MMGAGVVTSARVTHDGACVDDIADASPESQSAAVATLLTRPEIEEAFVLSTCNRVEAYVVAPDAAVGQAALEDVFEAVDDDAVYWADHDESLRHLLRVAAGLESVVVGEDQIIGQVRRAYEDARRSGGIGPMLETAVTKAIHVGERARTETAINEGIVSLGSAATALAADDIDGGLEGTTALVVGAGEMGRLAARSLDDAGANEVIVANRTVSHADHVVSELAADGDAVGLEAIDTIVSRAEVVVAATGSIDPVLEAGHLDADDREQVVVDLGQPRDVCPTAASLPSVTVYDLDDLESVTERTREQRADAAADVEAIIDEEFVLLLDQYKRTRADEVIAAMYESAERVKQREVETAISRLEANQGGELTDGQREIVESMADALVSQLLAPPTKSLREAAAEDDWGTINTALQLFDPEFGPESPVSALESESKSKPESESESVSSFGAVDDD</sequence>
<evidence type="ECO:0000256" key="7">
    <source>
        <dbReference type="ARBA" id="ARBA00047464"/>
    </source>
</evidence>
<feature type="binding site" evidence="8 10">
    <location>
        <begin position="109"/>
        <end position="111"/>
    </location>
    <ligand>
        <name>substrate</name>
    </ligand>
</feature>
<feature type="site" description="Important for activity" evidence="8 12">
    <location>
        <position position="94"/>
    </location>
</feature>
<feature type="domain" description="Tetrapyrrole biosynthesis glutamyl-tRNA reductase dimerisation" evidence="15">
    <location>
        <begin position="314"/>
        <end position="415"/>
    </location>
</feature>
<gene>
    <name evidence="8 18" type="primary">hemA</name>
    <name evidence="18" type="ORF">OB960_16255</name>
</gene>
<dbReference type="HAMAP" id="MF_00087">
    <property type="entry name" value="Glu_tRNA_reductase"/>
    <property type="match status" value="1"/>
</dbReference>
<evidence type="ECO:0000256" key="1">
    <source>
        <dbReference type="ARBA" id="ARBA00005059"/>
    </source>
</evidence>
<feature type="binding site" evidence="8 11">
    <location>
        <begin position="185"/>
        <end position="190"/>
    </location>
    <ligand>
        <name>NADP(+)</name>
        <dbReference type="ChEBI" id="CHEBI:58349"/>
    </ligand>
</feature>
<comment type="catalytic activity">
    <reaction evidence="7 8 13">
        <text>(S)-4-amino-5-oxopentanoate + tRNA(Glu) + NADP(+) = L-glutamyl-tRNA(Glu) + NADPH + H(+)</text>
        <dbReference type="Rhea" id="RHEA:12344"/>
        <dbReference type="Rhea" id="RHEA-COMP:9663"/>
        <dbReference type="Rhea" id="RHEA-COMP:9680"/>
        <dbReference type="ChEBI" id="CHEBI:15378"/>
        <dbReference type="ChEBI" id="CHEBI:57501"/>
        <dbReference type="ChEBI" id="CHEBI:57783"/>
        <dbReference type="ChEBI" id="CHEBI:58349"/>
        <dbReference type="ChEBI" id="CHEBI:78442"/>
        <dbReference type="ChEBI" id="CHEBI:78520"/>
        <dbReference type="EC" id="1.2.1.70"/>
    </reaction>
</comment>
<feature type="binding site" evidence="8 10">
    <location>
        <position position="115"/>
    </location>
    <ligand>
        <name>substrate</name>
    </ligand>
</feature>
<comment type="function">
    <text evidence="8">Catalyzes the NADPH-dependent reduction of glutamyl-tRNA(Glu) to glutamate 1-semialdehyde (GSA).</text>
</comment>
<comment type="subunit">
    <text evidence="8">Homodimer.</text>
</comment>
<comment type="miscellaneous">
    <text evidence="8">During catalysis, the active site Cys acts as a nucleophile attacking the alpha-carbonyl group of tRNA-bound glutamate with the formation of a thioester intermediate between enzyme and glutamate, and the concomitant release of tRNA(Glu). The thioester intermediate is finally reduced by direct hydride transfer from NADPH, to form the product GSA.</text>
</comment>
<proteinExistence type="inferred from homology"/>
<dbReference type="InterPro" id="IPR036453">
    <property type="entry name" value="GluRdtase_dimer_dom_sf"/>
</dbReference>
<evidence type="ECO:0000256" key="11">
    <source>
        <dbReference type="PIRSR" id="PIRSR000445-3"/>
    </source>
</evidence>
<evidence type="ECO:0000256" key="12">
    <source>
        <dbReference type="PIRSR" id="PIRSR000445-4"/>
    </source>
</evidence>
<dbReference type="EMBL" id="JAOPKA010000011">
    <property type="protein sequence ID" value="MCU4742941.1"/>
    <property type="molecule type" value="Genomic_DNA"/>
</dbReference>
<dbReference type="InterPro" id="IPR036343">
    <property type="entry name" value="GluRdtase_N_sf"/>
</dbReference>
<name>A0AAP3E2R1_9EURY</name>
<dbReference type="CDD" id="cd05213">
    <property type="entry name" value="NAD_bind_Glutamyl_tRNA_reduct"/>
    <property type="match status" value="1"/>
</dbReference>
<keyword evidence="6 8" id="KW-0627">Porphyrin biosynthesis</keyword>
<comment type="pathway">
    <text evidence="1 8 13">Porphyrin-containing compound metabolism; protoporphyrin-IX biosynthesis; 5-aminolevulinate from L-glutamyl-tRNA(Glu): step 1/2.</text>
</comment>
<dbReference type="Pfam" id="PF01488">
    <property type="entry name" value="Shikimate_DH"/>
    <property type="match status" value="1"/>
</dbReference>
<dbReference type="Gene3D" id="3.30.460.30">
    <property type="entry name" value="Glutamyl-tRNA reductase, N-terminal domain"/>
    <property type="match status" value="1"/>
</dbReference>
<dbReference type="InterPro" id="IPR036291">
    <property type="entry name" value="NAD(P)-bd_dom_sf"/>
</dbReference>
<organism evidence="18 19">
    <name type="scientific">Natronoglomus mannanivorans</name>
    <dbReference type="NCBI Taxonomy" id="2979990"/>
    <lineage>
        <taxon>Archaea</taxon>
        <taxon>Methanobacteriati</taxon>
        <taxon>Methanobacteriota</taxon>
        <taxon>Stenosarchaea group</taxon>
        <taxon>Halobacteria</taxon>
        <taxon>Halobacteriales</taxon>
        <taxon>Natrialbaceae</taxon>
        <taxon>Natronoglomus</taxon>
    </lineage>
</organism>
<dbReference type="SUPFAM" id="SSF69742">
    <property type="entry name" value="Glutamyl tRNA-reductase catalytic, N-terminal domain"/>
    <property type="match status" value="1"/>
</dbReference>
<dbReference type="GO" id="GO:0008883">
    <property type="term" value="F:glutamyl-tRNA reductase activity"/>
    <property type="evidence" value="ECO:0007669"/>
    <property type="project" value="UniProtKB-UniRule"/>
</dbReference>
<evidence type="ECO:0000256" key="8">
    <source>
        <dbReference type="HAMAP-Rule" id="MF_00087"/>
    </source>
</evidence>
<dbReference type="PROSITE" id="PS00747">
    <property type="entry name" value="GLUTR"/>
    <property type="match status" value="1"/>
</dbReference>
<dbReference type="PANTHER" id="PTHR43013:SF1">
    <property type="entry name" value="GLUTAMYL-TRNA REDUCTASE"/>
    <property type="match status" value="1"/>
</dbReference>
<feature type="binding site" evidence="8 10">
    <location>
        <begin position="51"/>
        <end position="54"/>
    </location>
    <ligand>
        <name>substrate</name>
    </ligand>
</feature>
<dbReference type="Proteomes" id="UP001321018">
    <property type="component" value="Unassembled WGS sequence"/>
</dbReference>
<evidence type="ECO:0000256" key="6">
    <source>
        <dbReference type="ARBA" id="ARBA00023244"/>
    </source>
</evidence>
<reference evidence="18" key="1">
    <citation type="submission" date="2022-09" db="EMBL/GenBank/DDBJ databases">
        <title>Enrichment on poylsaccharides allowed isolation of novel metabolic and taxonomic groups of Haloarchaea.</title>
        <authorList>
            <person name="Sorokin D.Y."/>
            <person name="Elcheninov A.G."/>
            <person name="Khizhniak T.V."/>
            <person name="Kolganova T.V."/>
            <person name="Kublanov I.V."/>
        </authorList>
    </citation>
    <scope>NUCLEOTIDE SEQUENCE</scope>
    <source>
        <strain evidence="18">AArc-xg1-1</strain>
    </source>
</reference>
<dbReference type="SUPFAM" id="SSF51735">
    <property type="entry name" value="NAD(P)-binding Rossmann-fold domains"/>
    <property type="match status" value="1"/>
</dbReference>
<evidence type="ECO:0000313" key="18">
    <source>
        <dbReference type="EMBL" id="MCU4742941.1"/>
    </source>
</evidence>
<dbReference type="Pfam" id="PF05201">
    <property type="entry name" value="GlutR_N"/>
    <property type="match status" value="1"/>
</dbReference>
<dbReference type="NCBIfam" id="TIGR01035">
    <property type="entry name" value="hemA"/>
    <property type="match status" value="1"/>
</dbReference>
<keyword evidence="5 8" id="KW-0560">Oxidoreductase</keyword>
<dbReference type="InterPro" id="IPR018214">
    <property type="entry name" value="GluRdtase_CS"/>
</dbReference>
<dbReference type="SUPFAM" id="SSF69075">
    <property type="entry name" value="Glutamyl tRNA-reductase dimerization domain"/>
    <property type="match status" value="1"/>
</dbReference>
<evidence type="ECO:0000259" key="16">
    <source>
        <dbReference type="Pfam" id="PF01488"/>
    </source>
</evidence>
<dbReference type="GO" id="GO:0019353">
    <property type="term" value="P:protoporphyrinogen IX biosynthetic process from glutamate"/>
    <property type="evidence" value="ECO:0007669"/>
    <property type="project" value="TreeGrafter"/>
</dbReference>
<dbReference type="InterPro" id="IPR015896">
    <property type="entry name" value="4pyrrol_synth_GluRdtase_dimer"/>
</dbReference>
<dbReference type="InterPro" id="IPR015895">
    <property type="entry name" value="4pyrrol_synth_GluRdtase_N"/>
</dbReference>
<dbReference type="InterPro" id="IPR006151">
    <property type="entry name" value="Shikm_DH/Glu-tRNA_Rdtase"/>
</dbReference>
<feature type="region of interest" description="Disordered" evidence="14">
    <location>
        <begin position="415"/>
        <end position="451"/>
    </location>
</feature>
<evidence type="ECO:0000256" key="10">
    <source>
        <dbReference type="PIRSR" id="PIRSR000445-2"/>
    </source>
</evidence>
<comment type="caution">
    <text evidence="18">The sequence shown here is derived from an EMBL/GenBank/DDBJ whole genome shotgun (WGS) entry which is preliminary data.</text>
</comment>
<accession>A0AAP3E2R1</accession>
<dbReference type="PANTHER" id="PTHR43013">
    <property type="entry name" value="GLUTAMYL-TRNA REDUCTASE"/>
    <property type="match status" value="1"/>
</dbReference>
<protein>
    <recommendedName>
        <fullName evidence="3 8">Glutamyl-tRNA reductase</fullName>
        <shortName evidence="8">GluTR</shortName>
        <ecNumber evidence="3 8">1.2.1.70</ecNumber>
    </recommendedName>
</protein>
<feature type="domain" description="Glutamyl-tRNA reductase N-terminal" evidence="17">
    <location>
        <begin position="21"/>
        <end position="151"/>
    </location>
</feature>
<dbReference type="EC" id="1.2.1.70" evidence="3 8"/>
<comment type="similarity">
    <text evidence="2 8 13">Belongs to the glutamyl-tRNA reductase family.</text>
</comment>